<dbReference type="PANTHER" id="PTHR31286">
    <property type="entry name" value="GLYCINE-RICH CELL WALL STRUCTURAL PROTEIN 1.8-LIKE"/>
    <property type="match status" value="1"/>
</dbReference>
<name>A0ABD3D4R0_9LAMI</name>
<dbReference type="Proteomes" id="UP001632038">
    <property type="component" value="Unassembled WGS sequence"/>
</dbReference>
<protein>
    <recommendedName>
        <fullName evidence="1">DUF4283 domain-containing protein</fullName>
    </recommendedName>
</protein>
<dbReference type="Pfam" id="PF14111">
    <property type="entry name" value="DUF4283"/>
    <property type="match status" value="1"/>
</dbReference>
<comment type="caution">
    <text evidence="2">The sequence shown here is derived from an EMBL/GenBank/DDBJ whole genome shotgun (WGS) entry which is preliminary data.</text>
</comment>
<dbReference type="PANTHER" id="PTHR31286:SF99">
    <property type="entry name" value="DUF4283 DOMAIN-CONTAINING PROTEIN"/>
    <property type="match status" value="1"/>
</dbReference>
<reference evidence="3" key="1">
    <citation type="journal article" date="2024" name="IScience">
        <title>Strigolactones Initiate the Formation of Haustorium-like Structures in Castilleja.</title>
        <authorList>
            <person name="Buerger M."/>
            <person name="Peterson D."/>
            <person name="Chory J."/>
        </authorList>
    </citation>
    <scope>NUCLEOTIDE SEQUENCE [LARGE SCALE GENOMIC DNA]</scope>
</reference>
<dbReference type="InterPro" id="IPR025558">
    <property type="entry name" value="DUF4283"/>
</dbReference>
<dbReference type="AlphaFoldDB" id="A0ABD3D4R0"/>
<dbReference type="EMBL" id="JAVIJP010000026">
    <property type="protein sequence ID" value="KAL3636526.1"/>
    <property type="molecule type" value="Genomic_DNA"/>
</dbReference>
<accession>A0ABD3D4R0</accession>
<organism evidence="2 3">
    <name type="scientific">Castilleja foliolosa</name>
    <dbReference type="NCBI Taxonomy" id="1961234"/>
    <lineage>
        <taxon>Eukaryota</taxon>
        <taxon>Viridiplantae</taxon>
        <taxon>Streptophyta</taxon>
        <taxon>Embryophyta</taxon>
        <taxon>Tracheophyta</taxon>
        <taxon>Spermatophyta</taxon>
        <taxon>Magnoliopsida</taxon>
        <taxon>eudicotyledons</taxon>
        <taxon>Gunneridae</taxon>
        <taxon>Pentapetalae</taxon>
        <taxon>asterids</taxon>
        <taxon>lamiids</taxon>
        <taxon>Lamiales</taxon>
        <taxon>Orobanchaceae</taxon>
        <taxon>Pedicularideae</taxon>
        <taxon>Castillejinae</taxon>
        <taxon>Castilleja</taxon>
    </lineage>
</organism>
<evidence type="ECO:0000313" key="2">
    <source>
        <dbReference type="EMBL" id="KAL3636526.1"/>
    </source>
</evidence>
<feature type="domain" description="DUF4283" evidence="1">
    <location>
        <begin position="89"/>
        <end position="172"/>
    </location>
</feature>
<dbReference type="InterPro" id="IPR040256">
    <property type="entry name" value="At4g02000-like"/>
</dbReference>
<sequence length="196" mass="21885">MSGGQTESPEPDPAAQVITNNNSRSFVQIVGNGMVKANGGEEQQSSGAGKNRLGKWFRLQPVAPVVRTPTYIDNAQACIISAMEVDEAAKQFKHALILKFTAGRPSLHDIRNHIFSKWGLEVQPAVSIIEPRHILVITENGRDMLKVHSQDSKRIQSSLFRVFRWCPDYDFTRDSPKIPVWISLPHLPVVYMVPSV</sequence>
<gene>
    <name evidence="2" type="ORF">CASFOL_018825</name>
</gene>
<evidence type="ECO:0000313" key="3">
    <source>
        <dbReference type="Proteomes" id="UP001632038"/>
    </source>
</evidence>
<keyword evidence="3" id="KW-1185">Reference proteome</keyword>
<evidence type="ECO:0000259" key="1">
    <source>
        <dbReference type="Pfam" id="PF14111"/>
    </source>
</evidence>
<proteinExistence type="predicted"/>